<evidence type="ECO:0000313" key="4">
    <source>
        <dbReference type="Proteomes" id="UP001500392"/>
    </source>
</evidence>
<feature type="region of interest" description="Disordered" evidence="1">
    <location>
        <begin position="80"/>
        <end position="113"/>
    </location>
</feature>
<dbReference type="Pfam" id="PF12094">
    <property type="entry name" value="DUF3570"/>
    <property type="match status" value="1"/>
</dbReference>
<dbReference type="RefSeq" id="WP_344935891.1">
    <property type="nucleotide sequence ID" value="NZ_BAABDM010000003.1"/>
</dbReference>
<reference evidence="4" key="1">
    <citation type="journal article" date="2019" name="Int. J. Syst. Evol. Microbiol.">
        <title>The Global Catalogue of Microorganisms (GCM) 10K type strain sequencing project: providing services to taxonomists for standard genome sequencing and annotation.</title>
        <authorList>
            <consortium name="The Broad Institute Genomics Platform"/>
            <consortium name="The Broad Institute Genome Sequencing Center for Infectious Disease"/>
            <person name="Wu L."/>
            <person name="Ma J."/>
        </authorList>
    </citation>
    <scope>NUCLEOTIDE SEQUENCE [LARGE SCALE GENOMIC DNA]</scope>
    <source>
        <strain evidence="4">JCM 17304</strain>
    </source>
</reference>
<organism evidence="3 4">
    <name type="scientific">Zhongshania borealis</name>
    <dbReference type="NCBI Taxonomy" id="889488"/>
    <lineage>
        <taxon>Bacteria</taxon>
        <taxon>Pseudomonadati</taxon>
        <taxon>Pseudomonadota</taxon>
        <taxon>Gammaproteobacteria</taxon>
        <taxon>Cellvibrionales</taxon>
        <taxon>Spongiibacteraceae</taxon>
        <taxon>Zhongshania</taxon>
    </lineage>
</organism>
<dbReference type="InterPro" id="IPR021953">
    <property type="entry name" value="DUF3570"/>
</dbReference>
<evidence type="ECO:0000256" key="2">
    <source>
        <dbReference type="SAM" id="SignalP"/>
    </source>
</evidence>
<name>A0ABP7WUL8_9GAMM</name>
<feature type="signal peptide" evidence="2">
    <location>
        <begin position="1"/>
        <end position="24"/>
    </location>
</feature>
<feature type="chain" id="PRO_5045319933" evidence="2">
    <location>
        <begin position="25"/>
        <end position="436"/>
    </location>
</feature>
<proteinExistence type="predicted"/>
<dbReference type="EMBL" id="BAABDM010000003">
    <property type="protein sequence ID" value="GAA4097262.1"/>
    <property type="molecule type" value="Genomic_DNA"/>
</dbReference>
<keyword evidence="2" id="KW-0732">Signal</keyword>
<evidence type="ECO:0000256" key="1">
    <source>
        <dbReference type="SAM" id="MobiDB-lite"/>
    </source>
</evidence>
<feature type="compositionally biased region" description="Low complexity" evidence="1">
    <location>
        <begin position="92"/>
        <end position="107"/>
    </location>
</feature>
<dbReference type="Proteomes" id="UP001500392">
    <property type="component" value="Unassembled WGS sequence"/>
</dbReference>
<comment type="caution">
    <text evidence="3">The sequence shown here is derived from an EMBL/GenBank/DDBJ whole genome shotgun (WGS) entry which is preliminary data.</text>
</comment>
<keyword evidence="4" id="KW-1185">Reference proteome</keyword>
<accession>A0ABP7WUL8</accession>
<evidence type="ECO:0000313" key="3">
    <source>
        <dbReference type="EMBL" id="GAA4097262.1"/>
    </source>
</evidence>
<sequence>MKKNIRLSLAAASCALLGSQVAMAEDKHDIGEWDVSAALLFYSESDRVNATEPVISAKKQIDSDETLSLKLTLDTLTGASASGALPSDQPQTFTSPSGGSIGTTSAGDTPLDDSFKDTRVAVNAAWEKPISKDLTMVLGGNFSTEYDYTSFAVNSSFAKDINKGNTTLMAGLSLGMDMIKPVDGKPIPFATMQAGRDYGGDSDSVKDGSDDTKSLVDVIIGVTQVIDQNSLFQLNYSLSSSSGYLTDPYKIISVVDPVTGATLFQNGAQSDLPTAVYENRPDSRLKHSMFGQYKRYIGGDVLDTSYRFMVDDWGLTSHTVDVHYRWKFADTQYLQPHVRVYQQSAADFYTPFFVDGQQPLAGDMSSEASADYRLGEFMAYTFGLEYGQDNPSNSWSIALEYYLQTGDEPAQAFGELKNLEIYPDVDAMMLRVVYDF</sequence>
<gene>
    <name evidence="3" type="ORF">GCM10022414_22450</name>
</gene>
<protein>
    <submittedName>
        <fullName evidence="3">DUF3570 domain-containing protein</fullName>
    </submittedName>
</protein>